<evidence type="ECO:0000313" key="4">
    <source>
        <dbReference type="Proteomes" id="UP000688137"/>
    </source>
</evidence>
<comment type="caution">
    <text evidence="3">The sequence shown here is derived from an EMBL/GenBank/DDBJ whole genome shotgun (WGS) entry which is preliminary data.</text>
</comment>
<name>A0A8S1P0K7_PARPR</name>
<proteinExistence type="predicted"/>
<sequence>METSTNQKTKYSSHNLIVFCVSLIFSPIVFFWYVILLPITLPLTLILYHYYKVQIKQHIYDLYQDANKIVQNGLKDYIVPAYQATKTKINEIVDLFFSLIKNKYEPLLQHLVDFRTYLLSFELINSFVNHLKAGKAITSDFKNIICIVLNEVQVKVSNNQLVKFVVLNYNTYILPQLQKLLPIYNYLRSKSGIDQIQQVIIERVLQIPINKIQIIGYAILNESGKTVQNLKPEQEIDRYRIQLHQYAITQFWKIKNFKDQQILELECGDAVGLSYISEEYKPQRCLGVDSSELQIQENLNQYNDISNLKFEIRNPVEIGALCSPNTFDVILGLELKKKEAFRNLDFKSYIRIVSTLLKDDGYLIIGDYDTQEEIQKLQEEISVDGLVITEKNDFTVGITQAMKLQIRNIKQKVRGNGGIIAKYLSEKLKPNEKLLQQLKDRQQIYMVFILKKAKL</sequence>
<dbReference type="Proteomes" id="UP000688137">
    <property type="component" value="Unassembled WGS sequence"/>
</dbReference>
<feature type="domain" description="Methyltransferase" evidence="2">
    <location>
        <begin position="258"/>
        <end position="379"/>
    </location>
</feature>
<evidence type="ECO:0000256" key="1">
    <source>
        <dbReference type="SAM" id="Phobius"/>
    </source>
</evidence>
<dbReference type="InterPro" id="IPR025714">
    <property type="entry name" value="Methyltranfer_dom"/>
</dbReference>
<evidence type="ECO:0000259" key="2">
    <source>
        <dbReference type="Pfam" id="PF13847"/>
    </source>
</evidence>
<organism evidence="3 4">
    <name type="scientific">Paramecium primaurelia</name>
    <dbReference type="NCBI Taxonomy" id="5886"/>
    <lineage>
        <taxon>Eukaryota</taxon>
        <taxon>Sar</taxon>
        <taxon>Alveolata</taxon>
        <taxon>Ciliophora</taxon>
        <taxon>Intramacronucleata</taxon>
        <taxon>Oligohymenophorea</taxon>
        <taxon>Peniculida</taxon>
        <taxon>Parameciidae</taxon>
        <taxon>Paramecium</taxon>
    </lineage>
</organism>
<keyword evidence="1" id="KW-0472">Membrane</keyword>
<keyword evidence="4" id="KW-1185">Reference proteome</keyword>
<gene>
    <name evidence="3" type="ORF">PPRIM_AZ9-3.1.T1020184</name>
</gene>
<dbReference type="EMBL" id="CAJJDM010000105">
    <property type="protein sequence ID" value="CAD8096951.1"/>
    <property type="molecule type" value="Genomic_DNA"/>
</dbReference>
<protein>
    <recommendedName>
        <fullName evidence="2">Methyltransferase domain-containing protein</fullName>
    </recommendedName>
</protein>
<accession>A0A8S1P0K7</accession>
<keyword evidence="1" id="KW-0812">Transmembrane</keyword>
<reference evidence="3" key="1">
    <citation type="submission" date="2021-01" db="EMBL/GenBank/DDBJ databases">
        <authorList>
            <consortium name="Genoscope - CEA"/>
            <person name="William W."/>
        </authorList>
    </citation>
    <scope>NUCLEOTIDE SEQUENCE</scope>
</reference>
<dbReference type="AlphaFoldDB" id="A0A8S1P0K7"/>
<dbReference type="Pfam" id="PF13847">
    <property type="entry name" value="Methyltransf_31"/>
    <property type="match status" value="1"/>
</dbReference>
<dbReference type="OMA" id="AMKLQIR"/>
<keyword evidence="1" id="KW-1133">Transmembrane helix</keyword>
<evidence type="ECO:0000313" key="3">
    <source>
        <dbReference type="EMBL" id="CAD8096951.1"/>
    </source>
</evidence>
<feature type="transmembrane region" description="Helical" evidence="1">
    <location>
        <begin position="16"/>
        <end position="48"/>
    </location>
</feature>